<accession>A0A4P6JL51</accession>
<name>A0A4P6JL51_KTERU</name>
<dbReference type="RefSeq" id="WP_129886400.1">
    <property type="nucleotide sequence ID" value="NZ_CP035758.1"/>
</dbReference>
<keyword evidence="2" id="KW-1185">Reference proteome</keyword>
<protein>
    <submittedName>
        <fullName evidence="1">Uncharacterized protein</fullName>
    </submittedName>
</protein>
<dbReference type="AlphaFoldDB" id="A0A4P6JL51"/>
<dbReference type="EMBL" id="CP035758">
    <property type="protein sequence ID" value="QBD75803.1"/>
    <property type="molecule type" value="Genomic_DNA"/>
</dbReference>
<dbReference type="KEGG" id="kbs:EPA93_07195"/>
<sequence length="72" mass="8047">MSMSEVAQLKRQIELECEAARRGLEGLAAGSAYHRFIRERTARLGAYYQQLVPLIGEEEARSILGKACEACF</sequence>
<evidence type="ECO:0000313" key="1">
    <source>
        <dbReference type="EMBL" id="QBD75803.1"/>
    </source>
</evidence>
<evidence type="ECO:0000313" key="2">
    <source>
        <dbReference type="Proteomes" id="UP000290365"/>
    </source>
</evidence>
<gene>
    <name evidence="1" type="ORF">EPA93_07195</name>
</gene>
<reference evidence="1 2" key="1">
    <citation type="submission" date="2019-01" db="EMBL/GenBank/DDBJ databases">
        <title>Ktedonosporobacter rubrisoli SCAWS-G2.</title>
        <authorList>
            <person name="Huang Y."/>
            <person name="Yan B."/>
        </authorList>
    </citation>
    <scope>NUCLEOTIDE SEQUENCE [LARGE SCALE GENOMIC DNA]</scope>
    <source>
        <strain evidence="1 2">SCAWS-G2</strain>
    </source>
</reference>
<organism evidence="1 2">
    <name type="scientific">Ktedonosporobacter rubrisoli</name>
    <dbReference type="NCBI Taxonomy" id="2509675"/>
    <lineage>
        <taxon>Bacteria</taxon>
        <taxon>Bacillati</taxon>
        <taxon>Chloroflexota</taxon>
        <taxon>Ktedonobacteria</taxon>
        <taxon>Ktedonobacterales</taxon>
        <taxon>Ktedonosporobacteraceae</taxon>
        <taxon>Ktedonosporobacter</taxon>
    </lineage>
</organism>
<proteinExistence type="predicted"/>
<dbReference type="Proteomes" id="UP000290365">
    <property type="component" value="Chromosome"/>
</dbReference>